<evidence type="ECO:0000313" key="1">
    <source>
        <dbReference type="EMBL" id="KAI3750412.1"/>
    </source>
</evidence>
<organism evidence="1 2">
    <name type="scientific">Cichorium intybus</name>
    <name type="common">Chicory</name>
    <dbReference type="NCBI Taxonomy" id="13427"/>
    <lineage>
        <taxon>Eukaryota</taxon>
        <taxon>Viridiplantae</taxon>
        <taxon>Streptophyta</taxon>
        <taxon>Embryophyta</taxon>
        <taxon>Tracheophyta</taxon>
        <taxon>Spermatophyta</taxon>
        <taxon>Magnoliopsida</taxon>
        <taxon>eudicotyledons</taxon>
        <taxon>Gunneridae</taxon>
        <taxon>Pentapetalae</taxon>
        <taxon>asterids</taxon>
        <taxon>campanulids</taxon>
        <taxon>Asterales</taxon>
        <taxon>Asteraceae</taxon>
        <taxon>Cichorioideae</taxon>
        <taxon>Cichorieae</taxon>
        <taxon>Cichoriinae</taxon>
        <taxon>Cichorium</taxon>
    </lineage>
</organism>
<proteinExistence type="predicted"/>
<name>A0ACB9DV27_CICIN</name>
<dbReference type="Proteomes" id="UP001055811">
    <property type="component" value="Linkage Group LG04"/>
</dbReference>
<comment type="caution">
    <text evidence="1">The sequence shown here is derived from an EMBL/GenBank/DDBJ whole genome shotgun (WGS) entry which is preliminary data.</text>
</comment>
<protein>
    <submittedName>
        <fullName evidence="1">Uncharacterized protein</fullName>
    </submittedName>
</protein>
<accession>A0ACB9DV27</accession>
<reference evidence="2" key="1">
    <citation type="journal article" date="2022" name="Mol. Ecol. Resour.">
        <title>The genomes of chicory, endive, great burdock and yacon provide insights into Asteraceae palaeo-polyploidization history and plant inulin production.</title>
        <authorList>
            <person name="Fan W."/>
            <person name="Wang S."/>
            <person name="Wang H."/>
            <person name="Wang A."/>
            <person name="Jiang F."/>
            <person name="Liu H."/>
            <person name="Zhao H."/>
            <person name="Xu D."/>
            <person name="Zhang Y."/>
        </authorList>
    </citation>
    <scope>NUCLEOTIDE SEQUENCE [LARGE SCALE GENOMIC DNA]</scope>
    <source>
        <strain evidence="2">cv. Punajuju</strain>
    </source>
</reference>
<sequence>MSTPYTRTGRSWEDDNTRMGEANCYRSVLGRNQTGPMDSDYEERGDKGHFGDKMNMGERNENKADDLEKEKLGEDDSYVEEPEVNNKDREDERGEAESTAEIVEQPEKNGEKNGSWDALLDDAATVDPKDKS</sequence>
<gene>
    <name evidence="1" type="ORF">L2E82_21047</name>
</gene>
<evidence type="ECO:0000313" key="2">
    <source>
        <dbReference type="Proteomes" id="UP001055811"/>
    </source>
</evidence>
<keyword evidence="2" id="KW-1185">Reference proteome</keyword>
<reference evidence="1 2" key="2">
    <citation type="journal article" date="2022" name="Mol. Ecol. Resour.">
        <title>The genomes of chicory, endive, great burdock and yacon provide insights into Asteraceae paleo-polyploidization history and plant inulin production.</title>
        <authorList>
            <person name="Fan W."/>
            <person name="Wang S."/>
            <person name="Wang H."/>
            <person name="Wang A."/>
            <person name="Jiang F."/>
            <person name="Liu H."/>
            <person name="Zhao H."/>
            <person name="Xu D."/>
            <person name="Zhang Y."/>
        </authorList>
    </citation>
    <scope>NUCLEOTIDE SEQUENCE [LARGE SCALE GENOMIC DNA]</scope>
    <source>
        <strain evidence="2">cv. Punajuju</strain>
        <tissue evidence="1">Leaves</tissue>
    </source>
</reference>
<dbReference type="EMBL" id="CM042012">
    <property type="protein sequence ID" value="KAI3750412.1"/>
    <property type="molecule type" value="Genomic_DNA"/>
</dbReference>